<evidence type="ECO:0000313" key="3">
    <source>
        <dbReference type="Proteomes" id="UP000293865"/>
    </source>
</evidence>
<gene>
    <name evidence="2" type="ORF">ESP51_05005</name>
</gene>
<evidence type="ECO:0000259" key="1">
    <source>
        <dbReference type="Pfam" id="PF01869"/>
    </source>
</evidence>
<organism evidence="2 3">
    <name type="scientific">Agromyces albus</name>
    <dbReference type="NCBI Taxonomy" id="205332"/>
    <lineage>
        <taxon>Bacteria</taxon>
        <taxon>Bacillati</taxon>
        <taxon>Actinomycetota</taxon>
        <taxon>Actinomycetes</taxon>
        <taxon>Micrococcales</taxon>
        <taxon>Microbacteriaceae</taxon>
        <taxon>Agromyces</taxon>
    </lineage>
</organism>
<dbReference type="Gene3D" id="3.30.420.40">
    <property type="match status" value="2"/>
</dbReference>
<dbReference type="PANTHER" id="PTHR43190">
    <property type="entry name" value="N-ACETYL-D-GLUCOSAMINE KINASE"/>
    <property type="match status" value="1"/>
</dbReference>
<dbReference type="Pfam" id="PF01869">
    <property type="entry name" value="BcrAD_BadFG"/>
    <property type="match status" value="1"/>
</dbReference>
<dbReference type="GO" id="GO:0016301">
    <property type="term" value="F:kinase activity"/>
    <property type="evidence" value="ECO:0007669"/>
    <property type="project" value="UniProtKB-KW"/>
</dbReference>
<feature type="domain" description="ATPase BadF/BadG/BcrA/BcrD type" evidence="1">
    <location>
        <begin position="11"/>
        <end position="302"/>
    </location>
</feature>
<reference evidence="2 3" key="1">
    <citation type="submission" date="2019-01" db="EMBL/GenBank/DDBJ databases">
        <title>Agromyces.</title>
        <authorList>
            <person name="Li J."/>
        </authorList>
    </citation>
    <scope>NUCLEOTIDE SEQUENCE [LARGE SCALE GENOMIC DNA]</scope>
    <source>
        <strain evidence="2 3">DSM 15934</strain>
    </source>
</reference>
<keyword evidence="2" id="KW-0808">Transferase</keyword>
<evidence type="ECO:0000313" key="2">
    <source>
        <dbReference type="EMBL" id="RXZ72245.1"/>
    </source>
</evidence>
<dbReference type="SUPFAM" id="SSF53067">
    <property type="entry name" value="Actin-like ATPase domain"/>
    <property type="match status" value="2"/>
</dbReference>
<protein>
    <submittedName>
        <fullName evidence="2">N-acetylglucosamine kinase</fullName>
    </submittedName>
</protein>
<dbReference type="AlphaFoldDB" id="A0A4Q2L2B6"/>
<dbReference type="OrthoDB" id="5524856at2"/>
<comment type="caution">
    <text evidence="2">The sequence shown here is derived from an EMBL/GenBank/DDBJ whole genome shotgun (WGS) entry which is preliminary data.</text>
</comment>
<dbReference type="InterPro" id="IPR052519">
    <property type="entry name" value="Euk-type_GlcNAc_Kinase"/>
</dbReference>
<proteinExistence type="predicted"/>
<accession>A0A4Q2L2B6</accession>
<dbReference type="EMBL" id="SDPN01000006">
    <property type="protein sequence ID" value="RXZ72245.1"/>
    <property type="molecule type" value="Genomic_DNA"/>
</dbReference>
<sequence length="341" mass="34408">MGAMSGLVVAVDGGGSKTDAVALTLEGELVAHRRGQGSSPHFEGLATSVEVVDGLVRAVAGDAEIIQVDLYLSALDLPIEVERYLAAIAGLDWASAPHFVGNDLYALLRAGTDERDAVAVVCGTGVNAIGVRADGADARFPALGPISGDWGGGSGLGEQAVWHAARDVDGRGPRTALTAAIAERLGVPSVTALIEELHFGTRNGTDLAGLAPVVFETARAGDAVARQLVDRQAEEIVAFARACITRLGLHGRAIPVVLGGGIIRSGDERLLEGIAARLAAAAPAARIEIFDGAPIVGAALLALGRAGATADALLRAREAVAAVTAAMHGDAPLPAVTSASA</sequence>
<dbReference type="PANTHER" id="PTHR43190:SF3">
    <property type="entry name" value="N-ACETYL-D-GLUCOSAMINE KINASE"/>
    <property type="match status" value="1"/>
</dbReference>
<keyword evidence="3" id="KW-1185">Reference proteome</keyword>
<dbReference type="InterPro" id="IPR002731">
    <property type="entry name" value="ATPase_BadF"/>
</dbReference>
<name>A0A4Q2L2B6_9MICO</name>
<dbReference type="InterPro" id="IPR043129">
    <property type="entry name" value="ATPase_NBD"/>
</dbReference>
<keyword evidence="2" id="KW-0418">Kinase</keyword>
<dbReference type="Proteomes" id="UP000293865">
    <property type="component" value="Unassembled WGS sequence"/>
</dbReference>